<gene>
    <name evidence="1" type="primary">GAUT8</name>
    <name evidence="1" type="ORF">QJS10_CPB20g00686</name>
</gene>
<evidence type="ECO:0000313" key="2">
    <source>
        <dbReference type="Proteomes" id="UP001180020"/>
    </source>
</evidence>
<accession>A0AAV9CDK1</accession>
<organism evidence="1 2">
    <name type="scientific">Acorus calamus</name>
    <name type="common">Sweet flag</name>
    <dbReference type="NCBI Taxonomy" id="4465"/>
    <lineage>
        <taxon>Eukaryota</taxon>
        <taxon>Viridiplantae</taxon>
        <taxon>Streptophyta</taxon>
        <taxon>Embryophyta</taxon>
        <taxon>Tracheophyta</taxon>
        <taxon>Spermatophyta</taxon>
        <taxon>Magnoliopsida</taxon>
        <taxon>Liliopsida</taxon>
        <taxon>Acoraceae</taxon>
        <taxon>Acorus</taxon>
    </lineage>
</organism>
<dbReference type="Proteomes" id="UP001180020">
    <property type="component" value="Unassembled WGS sequence"/>
</dbReference>
<proteinExistence type="predicted"/>
<dbReference type="GO" id="GO:0047262">
    <property type="term" value="F:polygalacturonate 4-alpha-galacturonosyltransferase activity"/>
    <property type="evidence" value="ECO:0007669"/>
    <property type="project" value="InterPro"/>
</dbReference>
<sequence>MEDPLRFLLSVPPLTMSDPLLRPCSLLAVRSDSNRPRLYLIHRQINDHINLTTSYPSFAHRLKLNHSKHVKEWIRIRKQLVSEAKESFDNQLKIQKLKDTIFFVNEQLTKAKRSSAFSSLIADKINLGAMQVMFRKDYNGVHIEVMAVEDYTFLNSSYVPVLRQLKSAKLLEFYFQNKMENATKDTMHMVS</sequence>
<keyword evidence="2" id="KW-1185">Reference proteome</keyword>
<evidence type="ECO:0000313" key="1">
    <source>
        <dbReference type="EMBL" id="KAK1286760.1"/>
    </source>
</evidence>
<dbReference type="PANTHER" id="PTHR32116">
    <property type="entry name" value="GALACTURONOSYLTRANSFERASE 4-RELATED"/>
    <property type="match status" value="1"/>
</dbReference>
<name>A0AAV9CDK1_ACOCL</name>
<dbReference type="PANTHER" id="PTHR32116:SF31">
    <property type="entry name" value="GALACTURONOSYLTRANSFERASE 8"/>
    <property type="match status" value="1"/>
</dbReference>
<dbReference type="InterPro" id="IPR029993">
    <property type="entry name" value="GAUT"/>
</dbReference>
<protein>
    <submittedName>
        <fullName evidence="1">Galacturonosyltransferase 8</fullName>
    </submittedName>
</protein>
<dbReference type="AlphaFoldDB" id="A0AAV9CDK1"/>
<reference evidence="1" key="1">
    <citation type="journal article" date="2023" name="Nat. Commun.">
        <title>Diploid and tetraploid genomes of Acorus and the evolution of monocots.</title>
        <authorList>
            <person name="Ma L."/>
            <person name="Liu K.W."/>
            <person name="Li Z."/>
            <person name="Hsiao Y.Y."/>
            <person name="Qi Y."/>
            <person name="Fu T."/>
            <person name="Tang G.D."/>
            <person name="Zhang D."/>
            <person name="Sun W.H."/>
            <person name="Liu D.K."/>
            <person name="Li Y."/>
            <person name="Chen G.Z."/>
            <person name="Liu X.D."/>
            <person name="Liao X.Y."/>
            <person name="Jiang Y.T."/>
            <person name="Yu X."/>
            <person name="Hao Y."/>
            <person name="Huang J."/>
            <person name="Zhao X.W."/>
            <person name="Ke S."/>
            <person name="Chen Y.Y."/>
            <person name="Wu W.L."/>
            <person name="Hsu J.L."/>
            <person name="Lin Y.F."/>
            <person name="Huang M.D."/>
            <person name="Li C.Y."/>
            <person name="Huang L."/>
            <person name="Wang Z.W."/>
            <person name="Zhao X."/>
            <person name="Zhong W.Y."/>
            <person name="Peng D.H."/>
            <person name="Ahmad S."/>
            <person name="Lan S."/>
            <person name="Zhang J.S."/>
            <person name="Tsai W.C."/>
            <person name="Van de Peer Y."/>
            <person name="Liu Z.J."/>
        </authorList>
    </citation>
    <scope>NUCLEOTIDE SEQUENCE</scope>
    <source>
        <strain evidence="1">CP</strain>
    </source>
</reference>
<comment type="caution">
    <text evidence="1">The sequence shown here is derived from an EMBL/GenBank/DDBJ whole genome shotgun (WGS) entry which is preliminary data.</text>
</comment>
<dbReference type="EMBL" id="JAUJYO010000020">
    <property type="protein sequence ID" value="KAK1286760.1"/>
    <property type="molecule type" value="Genomic_DNA"/>
</dbReference>
<reference evidence="1" key="2">
    <citation type="submission" date="2023-06" db="EMBL/GenBank/DDBJ databases">
        <authorList>
            <person name="Ma L."/>
            <person name="Liu K.-W."/>
            <person name="Li Z."/>
            <person name="Hsiao Y.-Y."/>
            <person name="Qi Y."/>
            <person name="Fu T."/>
            <person name="Tang G."/>
            <person name="Zhang D."/>
            <person name="Sun W.-H."/>
            <person name="Liu D.-K."/>
            <person name="Li Y."/>
            <person name="Chen G.-Z."/>
            <person name="Liu X.-D."/>
            <person name="Liao X.-Y."/>
            <person name="Jiang Y.-T."/>
            <person name="Yu X."/>
            <person name="Hao Y."/>
            <person name="Huang J."/>
            <person name="Zhao X.-W."/>
            <person name="Ke S."/>
            <person name="Chen Y.-Y."/>
            <person name="Wu W.-L."/>
            <person name="Hsu J.-L."/>
            <person name="Lin Y.-F."/>
            <person name="Huang M.-D."/>
            <person name="Li C.-Y."/>
            <person name="Huang L."/>
            <person name="Wang Z.-W."/>
            <person name="Zhao X."/>
            <person name="Zhong W.-Y."/>
            <person name="Peng D.-H."/>
            <person name="Ahmad S."/>
            <person name="Lan S."/>
            <person name="Zhang J.-S."/>
            <person name="Tsai W.-C."/>
            <person name="Van De Peer Y."/>
            <person name="Liu Z.-J."/>
        </authorList>
    </citation>
    <scope>NUCLEOTIDE SEQUENCE</scope>
    <source>
        <strain evidence="1">CP</strain>
        <tissue evidence="1">Leaves</tissue>
    </source>
</reference>